<dbReference type="GO" id="GO:0005634">
    <property type="term" value="C:nucleus"/>
    <property type="evidence" value="ECO:0007669"/>
    <property type="project" value="UniProtKB-SubCell"/>
</dbReference>
<evidence type="ECO:0000256" key="2">
    <source>
        <dbReference type="ARBA" id="ARBA00004123"/>
    </source>
</evidence>
<dbReference type="GO" id="GO:0006281">
    <property type="term" value="P:DNA repair"/>
    <property type="evidence" value="ECO:0007669"/>
    <property type="project" value="UniProtKB-KW"/>
</dbReference>
<evidence type="ECO:0000256" key="19">
    <source>
        <dbReference type="SAM" id="MobiDB-lite"/>
    </source>
</evidence>
<comment type="similarity">
    <text evidence="4">Belongs to the RAD18 family.</text>
</comment>
<evidence type="ECO:0000256" key="9">
    <source>
        <dbReference type="ARBA" id="ARBA00022771"/>
    </source>
</evidence>
<dbReference type="Pfam" id="PF02037">
    <property type="entry name" value="SAP"/>
    <property type="match status" value="1"/>
</dbReference>
<dbReference type="OrthoDB" id="9049620at2759"/>
<reference evidence="23" key="2">
    <citation type="submission" date="2025-08" db="UniProtKB">
        <authorList>
            <consortium name="Ensembl"/>
        </authorList>
    </citation>
    <scope>IDENTIFICATION</scope>
</reference>
<evidence type="ECO:0000256" key="1">
    <source>
        <dbReference type="ARBA" id="ARBA00000900"/>
    </source>
</evidence>
<dbReference type="RefSeq" id="XP_008318144.1">
    <property type="nucleotide sequence ID" value="XM_008319922.3"/>
</dbReference>
<dbReference type="PROSITE" id="PS51908">
    <property type="entry name" value="ZF_UBZ4"/>
    <property type="match status" value="1"/>
</dbReference>
<dbReference type="Gene3D" id="3.30.40.10">
    <property type="entry name" value="Zinc/RING finger domain, C3HC4 (zinc finger)"/>
    <property type="match status" value="1"/>
</dbReference>
<evidence type="ECO:0000259" key="22">
    <source>
        <dbReference type="PROSITE" id="PS51908"/>
    </source>
</evidence>
<keyword evidence="6" id="KW-0808">Transferase</keyword>
<feature type="region of interest" description="Disordered" evidence="19">
    <location>
        <begin position="376"/>
        <end position="507"/>
    </location>
</feature>
<comment type="catalytic activity">
    <reaction evidence="1">
        <text>S-ubiquitinyl-[E2 ubiquitin-conjugating enzyme]-L-cysteine + [acceptor protein]-L-lysine = [E2 ubiquitin-conjugating enzyme]-L-cysteine + N(6)-ubiquitinyl-[acceptor protein]-L-lysine.</text>
        <dbReference type="EC" id="2.3.2.27"/>
    </reaction>
</comment>
<dbReference type="AlphaFoldDB" id="A0A3P8UPT1"/>
<evidence type="ECO:0000313" key="24">
    <source>
        <dbReference type="Proteomes" id="UP000265120"/>
    </source>
</evidence>
<dbReference type="PANTHER" id="PTHR14134">
    <property type="entry name" value="E3 UBIQUITIN-PROTEIN LIGASE RAD18"/>
    <property type="match status" value="1"/>
</dbReference>
<accession>A0A3P8UPT1</accession>
<evidence type="ECO:0000256" key="18">
    <source>
        <dbReference type="PROSITE-ProRule" id="PRU01256"/>
    </source>
</evidence>
<dbReference type="Proteomes" id="UP000265120">
    <property type="component" value="Chromosome 11"/>
</dbReference>
<feature type="domain" description="SAP" evidence="21">
    <location>
        <begin position="268"/>
        <end position="302"/>
    </location>
</feature>
<keyword evidence="14" id="KW-0539">Nucleus</keyword>
<keyword evidence="11" id="KW-0862">Zinc</keyword>
<dbReference type="PROSITE" id="PS00518">
    <property type="entry name" value="ZF_RING_1"/>
    <property type="match status" value="1"/>
</dbReference>
<feature type="compositionally biased region" description="Basic residues" evidence="19">
    <location>
        <begin position="492"/>
        <end position="501"/>
    </location>
</feature>
<keyword evidence="24" id="KW-1185">Reference proteome</keyword>
<evidence type="ECO:0000256" key="6">
    <source>
        <dbReference type="ARBA" id="ARBA00022679"/>
    </source>
</evidence>
<dbReference type="PROSITE" id="PS50800">
    <property type="entry name" value="SAP"/>
    <property type="match status" value="1"/>
</dbReference>
<dbReference type="STRING" id="244447.ENSCSEP00000003859"/>
<evidence type="ECO:0000256" key="14">
    <source>
        <dbReference type="ARBA" id="ARBA00023242"/>
    </source>
</evidence>
<keyword evidence="8 18" id="KW-0227">DNA damage</keyword>
<evidence type="ECO:0000313" key="23">
    <source>
        <dbReference type="Ensembl" id="ENSCSEP00000003859.1"/>
    </source>
</evidence>
<feature type="region of interest" description="Disordered" evidence="19">
    <location>
        <begin position="95"/>
        <end position="170"/>
    </location>
</feature>
<dbReference type="InterPro" id="IPR001841">
    <property type="entry name" value="Znf_RING"/>
</dbReference>
<evidence type="ECO:0000256" key="3">
    <source>
        <dbReference type="ARBA" id="ARBA00004906"/>
    </source>
</evidence>
<dbReference type="SUPFAM" id="SSF57850">
    <property type="entry name" value="RING/U-box"/>
    <property type="match status" value="1"/>
</dbReference>
<dbReference type="InterPro" id="IPR006642">
    <property type="entry name" value="Rad18_UBZ4"/>
</dbReference>
<evidence type="ECO:0000256" key="7">
    <source>
        <dbReference type="ARBA" id="ARBA00022723"/>
    </source>
</evidence>
<evidence type="ECO:0000256" key="13">
    <source>
        <dbReference type="ARBA" id="ARBA00023204"/>
    </source>
</evidence>
<keyword evidence="13 18" id="KW-0234">DNA repair</keyword>
<dbReference type="GeneID" id="103385898"/>
<dbReference type="InterPro" id="IPR013083">
    <property type="entry name" value="Znf_RING/FYVE/PHD"/>
</dbReference>
<evidence type="ECO:0000256" key="11">
    <source>
        <dbReference type="ARBA" id="ARBA00022833"/>
    </source>
</evidence>
<dbReference type="GO" id="GO:0008270">
    <property type="term" value="F:zinc ion binding"/>
    <property type="evidence" value="ECO:0007669"/>
    <property type="project" value="UniProtKB-KW"/>
</dbReference>
<dbReference type="GO" id="GO:0097505">
    <property type="term" value="C:Rad6-Rad18 complex"/>
    <property type="evidence" value="ECO:0007669"/>
    <property type="project" value="TreeGrafter"/>
</dbReference>
<feature type="compositionally biased region" description="Basic residues" evidence="19">
    <location>
        <begin position="149"/>
        <end position="158"/>
    </location>
</feature>
<name>A0A3P8UPT1_CYNSE</name>
<dbReference type="CTD" id="56852"/>
<dbReference type="PROSITE" id="PS50089">
    <property type="entry name" value="ZF_RING_2"/>
    <property type="match status" value="1"/>
</dbReference>
<dbReference type="Gene3D" id="3.30.160.60">
    <property type="entry name" value="Classic Zinc Finger"/>
    <property type="match status" value="1"/>
</dbReference>
<keyword evidence="10" id="KW-0833">Ubl conjugation pathway</keyword>
<evidence type="ECO:0000256" key="8">
    <source>
        <dbReference type="ARBA" id="ARBA00022763"/>
    </source>
</evidence>
<evidence type="ECO:0000256" key="12">
    <source>
        <dbReference type="ARBA" id="ARBA00023125"/>
    </source>
</evidence>
<dbReference type="SMART" id="SM00734">
    <property type="entry name" value="ZnF_Rad18"/>
    <property type="match status" value="1"/>
</dbReference>
<dbReference type="SMART" id="SM00513">
    <property type="entry name" value="SAP"/>
    <property type="match status" value="1"/>
</dbReference>
<dbReference type="SMART" id="SM00184">
    <property type="entry name" value="RING"/>
    <property type="match status" value="1"/>
</dbReference>
<proteinExistence type="inferred from homology"/>
<feature type="compositionally biased region" description="Basic and acidic residues" evidence="19">
    <location>
        <begin position="159"/>
        <end position="168"/>
    </location>
</feature>
<evidence type="ECO:0000256" key="17">
    <source>
        <dbReference type="PROSITE-ProRule" id="PRU00175"/>
    </source>
</evidence>
<dbReference type="GeneTree" id="ENSGT00390000011230"/>
<dbReference type="PANTHER" id="PTHR14134:SF2">
    <property type="entry name" value="E3 UBIQUITIN-PROTEIN LIGASE RAD18"/>
    <property type="match status" value="1"/>
</dbReference>
<keyword evidence="7" id="KW-0479">Metal-binding</keyword>
<dbReference type="InterPro" id="IPR003034">
    <property type="entry name" value="SAP_dom"/>
</dbReference>
<dbReference type="GO" id="GO:0006301">
    <property type="term" value="P:DNA damage tolerance"/>
    <property type="evidence" value="ECO:0007669"/>
    <property type="project" value="InterPro"/>
</dbReference>
<dbReference type="FunFam" id="3.30.40.10:FF:000172">
    <property type="entry name" value="E3 ubiquitin-protein ligase RAD18"/>
    <property type="match status" value="1"/>
</dbReference>
<reference evidence="23 24" key="1">
    <citation type="journal article" date="2014" name="Nat. Genet.">
        <title>Whole-genome sequence of a flatfish provides insights into ZW sex chromosome evolution and adaptation to a benthic lifestyle.</title>
        <authorList>
            <person name="Chen S."/>
            <person name="Zhang G."/>
            <person name="Shao C."/>
            <person name="Huang Q."/>
            <person name="Liu G."/>
            <person name="Zhang P."/>
            <person name="Song W."/>
            <person name="An N."/>
            <person name="Chalopin D."/>
            <person name="Volff J.N."/>
            <person name="Hong Y."/>
            <person name="Li Q."/>
            <person name="Sha Z."/>
            <person name="Zhou H."/>
            <person name="Xie M."/>
            <person name="Yu Q."/>
            <person name="Liu Y."/>
            <person name="Xiang H."/>
            <person name="Wang N."/>
            <person name="Wu K."/>
            <person name="Yang C."/>
            <person name="Zhou Q."/>
            <person name="Liao X."/>
            <person name="Yang L."/>
            <person name="Hu Q."/>
            <person name="Zhang J."/>
            <person name="Meng L."/>
            <person name="Jin L."/>
            <person name="Tian Y."/>
            <person name="Lian J."/>
            <person name="Yang J."/>
            <person name="Miao G."/>
            <person name="Liu S."/>
            <person name="Liang Z."/>
            <person name="Yan F."/>
            <person name="Li Y."/>
            <person name="Sun B."/>
            <person name="Zhang H."/>
            <person name="Zhang J."/>
            <person name="Zhu Y."/>
            <person name="Du M."/>
            <person name="Zhao Y."/>
            <person name="Schartl M."/>
            <person name="Tang Q."/>
            <person name="Wang J."/>
        </authorList>
    </citation>
    <scope>NUCLEOTIDE SEQUENCE</scope>
</reference>
<feature type="compositionally biased region" description="Polar residues" evidence="19">
    <location>
        <begin position="121"/>
        <end position="131"/>
    </location>
</feature>
<evidence type="ECO:0000259" key="21">
    <source>
        <dbReference type="PROSITE" id="PS50800"/>
    </source>
</evidence>
<dbReference type="Pfam" id="PF13923">
    <property type="entry name" value="zf-C3HC4_2"/>
    <property type="match status" value="1"/>
</dbReference>
<dbReference type="GO" id="GO:0003697">
    <property type="term" value="F:single-stranded DNA binding"/>
    <property type="evidence" value="ECO:0007669"/>
    <property type="project" value="InterPro"/>
</dbReference>
<keyword evidence="9 17" id="KW-0863">Zinc-finger</keyword>
<dbReference type="FunFam" id="3.30.160.60:FF:000331">
    <property type="entry name" value="E3 ubiquitin-protein ligase RAD18"/>
    <property type="match status" value="1"/>
</dbReference>
<feature type="compositionally biased region" description="Low complexity" evidence="19">
    <location>
        <begin position="429"/>
        <end position="444"/>
    </location>
</feature>
<feature type="domain" description="UBZ4-type" evidence="22">
    <location>
        <begin position="220"/>
        <end position="247"/>
    </location>
</feature>
<dbReference type="CDD" id="cd16529">
    <property type="entry name" value="RING-HC_RAD18"/>
    <property type="match status" value="1"/>
</dbReference>
<dbReference type="GO" id="GO:0061630">
    <property type="term" value="F:ubiquitin protein ligase activity"/>
    <property type="evidence" value="ECO:0007669"/>
    <property type="project" value="UniProtKB-EC"/>
</dbReference>
<dbReference type="InParanoid" id="A0A3P8UPT1"/>
<evidence type="ECO:0000256" key="4">
    <source>
        <dbReference type="ARBA" id="ARBA00009506"/>
    </source>
</evidence>
<dbReference type="InterPro" id="IPR017907">
    <property type="entry name" value="Znf_RING_CS"/>
</dbReference>
<evidence type="ECO:0000256" key="15">
    <source>
        <dbReference type="ARBA" id="ARBA00031783"/>
    </source>
</evidence>
<dbReference type="Ensembl" id="ENSCSET00000003908.1">
    <property type="protein sequence ID" value="ENSCSEP00000003859.1"/>
    <property type="gene ID" value="ENSCSEG00000002516.1"/>
</dbReference>
<dbReference type="KEGG" id="csem:103385898"/>
<evidence type="ECO:0000256" key="5">
    <source>
        <dbReference type="ARBA" id="ARBA00012483"/>
    </source>
</evidence>
<protein>
    <recommendedName>
        <fullName evidence="5">RING-type E3 ubiquitin transferase</fullName>
        <ecNumber evidence="5">2.3.2.27</ecNumber>
    </recommendedName>
    <alternativeName>
        <fullName evidence="15 16">RING-type E3 ubiquitin transferase RAD18</fullName>
    </alternativeName>
</protein>
<evidence type="ECO:0000256" key="10">
    <source>
        <dbReference type="ARBA" id="ARBA00022786"/>
    </source>
</evidence>
<reference evidence="23" key="3">
    <citation type="submission" date="2025-09" db="UniProtKB">
        <authorList>
            <consortium name="Ensembl"/>
        </authorList>
    </citation>
    <scope>IDENTIFICATION</scope>
</reference>
<sequence>MDSHVEADLPPALACLKGADTLLRCPICFDFLSISMMTKCSHNFCSLCIRKFLSYKLQCPVCNTGATEDDLRNNRILDDLVLSFRAARQQLSKVTFDSPPISPKTPASTLKCKTPREKSQRGNTSNLSHYFQRSCKASGPPAEESISQRSKRGKLHAAHARDEDDPHLHPVNASTSTAVKEEPMDVQVHTPTASVSQGLAPEMEIANTSSPSDDVKSVIKVECPVCSVSVSQQFINKHLDMCLSSGEKKESLRSSIGKGRRPMSKLVYNLLSTAELKRRLKECHLSVQGSRDQMIKRHKEFVHVYNAQCDSLNPKSAEEIAKEVETNEKIKNQLQSKAKPVMVFTKNTTEEEINEMHSKYRKQHSSDFSRLIAQVRGRLDDNRQSGVKQEVTVEGEDEEKPQSTESRSSEAMEAQDEVEAYSAAGIKLSMSPTYSEVSVSSSISDIFGPESSTDFKETTSVLNPTSSSREESSAPSPVRRKRQRKSEGNRKEQKRKRRKSPREHVSE</sequence>
<keyword evidence="12" id="KW-0238">DNA-binding</keyword>
<feature type="domain" description="RING-type" evidence="20">
    <location>
        <begin position="25"/>
        <end position="63"/>
    </location>
</feature>
<organism evidence="23 24">
    <name type="scientific">Cynoglossus semilaevis</name>
    <name type="common">Tongue sole</name>
    <dbReference type="NCBI Taxonomy" id="244447"/>
    <lineage>
        <taxon>Eukaryota</taxon>
        <taxon>Metazoa</taxon>
        <taxon>Chordata</taxon>
        <taxon>Craniata</taxon>
        <taxon>Vertebrata</taxon>
        <taxon>Euteleostomi</taxon>
        <taxon>Actinopterygii</taxon>
        <taxon>Neopterygii</taxon>
        <taxon>Teleostei</taxon>
        <taxon>Neoteleostei</taxon>
        <taxon>Acanthomorphata</taxon>
        <taxon>Carangaria</taxon>
        <taxon>Pleuronectiformes</taxon>
        <taxon>Pleuronectoidei</taxon>
        <taxon>Cynoglossidae</taxon>
        <taxon>Cynoglossinae</taxon>
        <taxon>Cynoglossus</taxon>
    </lineage>
</organism>
<dbReference type="OMA" id="IPNTGPR"/>
<dbReference type="GO" id="GO:0006513">
    <property type="term" value="P:protein monoubiquitination"/>
    <property type="evidence" value="ECO:0007669"/>
    <property type="project" value="InterPro"/>
</dbReference>
<evidence type="ECO:0000256" key="16">
    <source>
        <dbReference type="ARBA" id="ARBA00082369"/>
    </source>
</evidence>
<comment type="subcellular location">
    <subcellularLocation>
        <location evidence="2">Nucleus</location>
    </subcellularLocation>
</comment>
<evidence type="ECO:0000259" key="20">
    <source>
        <dbReference type="PROSITE" id="PS50089"/>
    </source>
</evidence>
<dbReference type="InterPro" id="IPR039577">
    <property type="entry name" value="Rad18"/>
</dbReference>
<dbReference type="UniPathway" id="UPA00143"/>
<comment type="pathway">
    <text evidence="3">Protein modification; protein ubiquitination.</text>
</comment>
<dbReference type="EC" id="2.3.2.27" evidence="5"/>